<keyword evidence="2" id="KW-0732">Signal</keyword>
<gene>
    <name evidence="3" type="ORF">SLU01_22850</name>
</gene>
<dbReference type="Proteomes" id="UP000321901">
    <property type="component" value="Unassembled WGS sequence"/>
</dbReference>
<dbReference type="PROSITE" id="PS51257">
    <property type="entry name" value="PROKAR_LIPOPROTEIN"/>
    <property type="match status" value="1"/>
</dbReference>
<protein>
    <recommendedName>
        <fullName evidence="5">Cell-wall binding lipoprotein</fullName>
    </recommendedName>
</protein>
<dbReference type="InterPro" id="IPR036785">
    <property type="entry name" value="YkyA-like_sf"/>
</dbReference>
<dbReference type="SUPFAM" id="SSF140423">
    <property type="entry name" value="MW0975(SA0943)-like"/>
    <property type="match status" value="1"/>
</dbReference>
<accession>A0A511Z9A0</accession>
<sequence length="213" mass="24193">MKKKMIGLLAVGMLVMSGCSIGASTEKQLSDTLSKMNDSESGYRSNQSKLTDLEKDEQTTFTETMDLTKEDIDKLRGKVDELEKLIDERLNHLGEEESSMKEAKGFIEELEPIAEKASDSEKDQIMKLKNAVQNRYDLHGKFVEEYKKLSSIQKEFYSMLSDEKIELTDLKQKVEEVNGQNSNVQTAINEFNEATIEVNSLKDALFSSLEKKE</sequence>
<feature type="coiled-coil region" evidence="1">
    <location>
        <begin position="65"/>
        <end position="92"/>
    </location>
</feature>
<evidence type="ECO:0000256" key="1">
    <source>
        <dbReference type="SAM" id="Coils"/>
    </source>
</evidence>
<reference evidence="3 4" key="1">
    <citation type="submission" date="2019-07" db="EMBL/GenBank/DDBJ databases">
        <title>Whole genome shotgun sequence of Sporosarcina luteola NBRC 105378.</title>
        <authorList>
            <person name="Hosoyama A."/>
            <person name="Uohara A."/>
            <person name="Ohji S."/>
            <person name="Ichikawa N."/>
        </authorList>
    </citation>
    <scope>NUCLEOTIDE SEQUENCE [LARGE SCALE GENOMIC DNA]</scope>
    <source>
        <strain evidence="3 4">NBRC 105378</strain>
    </source>
</reference>
<evidence type="ECO:0000256" key="2">
    <source>
        <dbReference type="SAM" id="SignalP"/>
    </source>
</evidence>
<evidence type="ECO:0008006" key="5">
    <source>
        <dbReference type="Google" id="ProtNLM"/>
    </source>
</evidence>
<dbReference type="InterPro" id="IPR019454">
    <property type="entry name" value="Lipoprot_YkyA-like"/>
</dbReference>
<dbReference type="Pfam" id="PF10368">
    <property type="entry name" value="YkyA"/>
    <property type="match status" value="1"/>
</dbReference>
<feature type="coiled-coil region" evidence="1">
    <location>
        <begin position="160"/>
        <end position="204"/>
    </location>
</feature>
<dbReference type="AlphaFoldDB" id="A0A511Z9A0"/>
<dbReference type="EMBL" id="BJYL01000030">
    <property type="protein sequence ID" value="GEN83973.1"/>
    <property type="molecule type" value="Genomic_DNA"/>
</dbReference>
<evidence type="ECO:0000313" key="4">
    <source>
        <dbReference type="Proteomes" id="UP000321901"/>
    </source>
</evidence>
<comment type="caution">
    <text evidence="3">The sequence shown here is derived from an EMBL/GenBank/DDBJ whole genome shotgun (WGS) entry which is preliminary data.</text>
</comment>
<keyword evidence="4" id="KW-1185">Reference proteome</keyword>
<dbReference type="RefSeq" id="WP_147058408.1">
    <property type="nucleotide sequence ID" value="NZ_BJYL01000030.1"/>
</dbReference>
<dbReference type="OrthoDB" id="2963760at2"/>
<proteinExistence type="predicted"/>
<name>A0A511Z9A0_9BACL</name>
<feature type="signal peptide" evidence="2">
    <location>
        <begin position="1"/>
        <end position="22"/>
    </location>
</feature>
<feature type="chain" id="PRO_5038482042" description="Cell-wall binding lipoprotein" evidence="2">
    <location>
        <begin position="23"/>
        <end position="213"/>
    </location>
</feature>
<organism evidence="3 4">
    <name type="scientific">Sporosarcina luteola</name>
    <dbReference type="NCBI Taxonomy" id="582850"/>
    <lineage>
        <taxon>Bacteria</taxon>
        <taxon>Bacillati</taxon>
        <taxon>Bacillota</taxon>
        <taxon>Bacilli</taxon>
        <taxon>Bacillales</taxon>
        <taxon>Caryophanaceae</taxon>
        <taxon>Sporosarcina</taxon>
    </lineage>
</organism>
<evidence type="ECO:0000313" key="3">
    <source>
        <dbReference type="EMBL" id="GEN83973.1"/>
    </source>
</evidence>
<dbReference type="Gene3D" id="1.20.120.570">
    <property type="entry name" value="YkyA-like"/>
    <property type="match status" value="1"/>
</dbReference>
<keyword evidence="1" id="KW-0175">Coiled coil</keyword>